<gene>
    <name evidence="4" type="ORF">C3L50_13940</name>
</gene>
<dbReference type="InterPro" id="IPR036568">
    <property type="entry name" value="GGCT-like_sf"/>
</dbReference>
<reference evidence="4 5" key="1">
    <citation type="submission" date="2018-01" db="EMBL/GenBank/DDBJ databases">
        <authorList>
            <person name="Gaut B.S."/>
            <person name="Morton B.R."/>
            <person name="Clegg M.T."/>
            <person name="Duvall M.R."/>
        </authorList>
    </citation>
    <scope>NUCLEOTIDE SEQUENCE [LARGE SCALE GENOMIC DNA]</scope>
    <source>
        <strain evidence="4 5">HR-AY</strain>
    </source>
</reference>
<dbReference type="InterPro" id="IPR013024">
    <property type="entry name" value="GGCT-like"/>
</dbReference>
<evidence type="ECO:0000256" key="1">
    <source>
        <dbReference type="ARBA" id="ARBA00022679"/>
    </source>
</evidence>
<dbReference type="Gene3D" id="3.10.490.10">
    <property type="entry name" value="Gamma-glutamyl cyclotransferase-like"/>
    <property type="match status" value="1"/>
</dbReference>
<organism evidence="4 5">
    <name type="scientific">Flavobacterium alvei</name>
    <dbReference type="NCBI Taxonomy" id="2080416"/>
    <lineage>
        <taxon>Bacteria</taxon>
        <taxon>Pseudomonadati</taxon>
        <taxon>Bacteroidota</taxon>
        <taxon>Flavobacteriia</taxon>
        <taxon>Flavobacteriales</taxon>
        <taxon>Flavobacteriaceae</taxon>
        <taxon>Flavobacterium</taxon>
    </lineage>
</organism>
<dbReference type="GO" id="GO:0016740">
    <property type="term" value="F:transferase activity"/>
    <property type="evidence" value="ECO:0007669"/>
    <property type="project" value="UniProtKB-KW"/>
</dbReference>
<dbReference type="PANTHER" id="PTHR31544:SF2">
    <property type="entry name" value="AIG2-LIKE PROTEIN D"/>
    <property type="match status" value="1"/>
</dbReference>
<evidence type="ECO:0000313" key="4">
    <source>
        <dbReference type="EMBL" id="POY37669.1"/>
    </source>
</evidence>
<dbReference type="Proteomes" id="UP000237310">
    <property type="component" value="Unassembled WGS sequence"/>
</dbReference>
<dbReference type="AlphaFoldDB" id="A0A2S5A5T7"/>
<dbReference type="RefSeq" id="WP_103806794.1">
    <property type="nucleotide sequence ID" value="NZ_PQVG01000008.1"/>
</dbReference>
<evidence type="ECO:0000313" key="5">
    <source>
        <dbReference type="Proteomes" id="UP000237310"/>
    </source>
</evidence>
<comment type="caution">
    <text evidence="4">The sequence shown here is derived from an EMBL/GenBank/DDBJ whole genome shotgun (WGS) entry which is preliminary data.</text>
</comment>
<evidence type="ECO:0000256" key="2">
    <source>
        <dbReference type="ARBA" id="ARBA00030602"/>
    </source>
</evidence>
<dbReference type="PANTHER" id="PTHR31544">
    <property type="entry name" value="AIG2-LIKE PROTEIN D"/>
    <property type="match status" value="1"/>
</dbReference>
<dbReference type="CDD" id="cd06661">
    <property type="entry name" value="GGCT_like"/>
    <property type="match status" value="1"/>
</dbReference>
<dbReference type="OrthoDB" id="9798388at2"/>
<evidence type="ECO:0000259" key="3">
    <source>
        <dbReference type="Pfam" id="PF06094"/>
    </source>
</evidence>
<sequence length="110" mass="12795">MIQLFTYGTLQHDDVQENLFGRVLTGTPEKLIGYILKRIQIEEEFGIVQYPVIVETNNEEDFIDGIVYELTEHELNQADLYEGLHYKRVAVHLHSNQKAWAYSAANLTHF</sequence>
<protein>
    <recommendedName>
        <fullName evidence="2">Putative gamma-glutamylcyclotransferase</fullName>
    </recommendedName>
</protein>
<dbReference type="EMBL" id="PQVG01000008">
    <property type="protein sequence ID" value="POY37669.1"/>
    <property type="molecule type" value="Genomic_DNA"/>
</dbReference>
<dbReference type="InterPro" id="IPR009288">
    <property type="entry name" value="AIG2-like_dom"/>
</dbReference>
<proteinExistence type="predicted"/>
<accession>A0A2S5A5T7</accession>
<dbReference type="SUPFAM" id="SSF110857">
    <property type="entry name" value="Gamma-glutamyl cyclotransferase-like"/>
    <property type="match status" value="1"/>
</dbReference>
<keyword evidence="1 4" id="KW-0808">Transferase</keyword>
<dbReference type="InterPro" id="IPR045038">
    <property type="entry name" value="AIG2-like"/>
</dbReference>
<feature type="domain" description="Gamma-glutamylcyclotransferase AIG2-like" evidence="3">
    <location>
        <begin position="4"/>
        <end position="105"/>
    </location>
</feature>
<name>A0A2S5A5T7_9FLAO</name>
<dbReference type="Pfam" id="PF06094">
    <property type="entry name" value="GGACT"/>
    <property type="match status" value="1"/>
</dbReference>
<keyword evidence="5" id="KW-1185">Reference proteome</keyword>